<sequence>MKIYAEDTLDNLLSSKRLEVKNRIESESEDYILNVGEEQYIEYLKSEFTLDIPEIHTDKVYVDTYERDIPGSRFPMEFMISNPHKTFKKDIVVYHIPYSGSIDLLRFRPSSWTSMAGYEIKIDKQSRTIVLEYINFYNDAEKIKRAYNDSVRYIFGSYQHLKNDIEAYNNGLENFIRSTINARRQRISKKTDFIASLGVPVKKKTETPQTFAVPQPKLKDKIQVRPIVHTKGFKPEPTLDNDNYIKILKIINDVGKNFERLPSVYSGKYEEHLRDHILLTLDPNFEFGSASGETFNKTGKTDIQLRYDSSVVFVAECKFWEGEKAFLATIDQLLGYLTWRDSKTSVVIFVRNKGFTSVLETAKEVIKKHPNFIREKQANDDNWFNYIFSIPDDSNKEIQLAVQMYHLP</sequence>
<dbReference type="EMBL" id="JAKVQD010000003">
    <property type="protein sequence ID" value="MCH4552905.1"/>
    <property type="molecule type" value="Genomic_DNA"/>
</dbReference>
<proteinExistence type="predicted"/>
<evidence type="ECO:0000313" key="2">
    <source>
        <dbReference type="Proteomes" id="UP001156141"/>
    </source>
</evidence>
<name>A0ABS9RIX5_9FLAO</name>
<accession>A0ABS9RIX5</accession>
<keyword evidence="2" id="KW-1185">Reference proteome</keyword>
<gene>
    <name evidence="1" type="ORF">MKW35_09750</name>
</gene>
<dbReference type="RefSeq" id="WP_240573292.1">
    <property type="nucleotide sequence ID" value="NZ_CP136709.1"/>
</dbReference>
<reference evidence="1" key="1">
    <citation type="submission" date="2022-02" db="EMBL/GenBank/DDBJ databases">
        <title>Aestuariibaculum sp., a marine bacterium isolated from sediment in Guangxi.</title>
        <authorList>
            <person name="Ying J."/>
        </authorList>
    </citation>
    <scope>NUCLEOTIDE SEQUENCE</scope>
    <source>
        <strain evidence="1">L182</strain>
    </source>
</reference>
<comment type="caution">
    <text evidence="1">The sequence shown here is derived from an EMBL/GenBank/DDBJ whole genome shotgun (WGS) entry which is preliminary data.</text>
</comment>
<protein>
    <recommendedName>
        <fullName evidence="3">Restriction endonuclease type IV Mrr domain-containing protein</fullName>
    </recommendedName>
</protein>
<organism evidence="1 2">
    <name type="scientific">Aestuariibaculum lutulentum</name>
    <dbReference type="NCBI Taxonomy" id="2920935"/>
    <lineage>
        <taxon>Bacteria</taxon>
        <taxon>Pseudomonadati</taxon>
        <taxon>Bacteroidota</taxon>
        <taxon>Flavobacteriia</taxon>
        <taxon>Flavobacteriales</taxon>
        <taxon>Flavobacteriaceae</taxon>
    </lineage>
</organism>
<dbReference type="Proteomes" id="UP001156141">
    <property type="component" value="Unassembled WGS sequence"/>
</dbReference>
<evidence type="ECO:0000313" key="1">
    <source>
        <dbReference type="EMBL" id="MCH4552905.1"/>
    </source>
</evidence>
<evidence type="ECO:0008006" key="3">
    <source>
        <dbReference type="Google" id="ProtNLM"/>
    </source>
</evidence>